<protein>
    <submittedName>
        <fullName evidence="4">N-acetyltransferase GCN5</fullName>
    </submittedName>
</protein>
<dbReference type="AlphaFoldDB" id="A0A918WNI5"/>
<evidence type="ECO:0000259" key="3">
    <source>
        <dbReference type="PROSITE" id="PS51186"/>
    </source>
</evidence>
<dbReference type="InterPro" id="IPR050680">
    <property type="entry name" value="YpeA/RimI_acetyltransf"/>
</dbReference>
<proteinExistence type="predicted"/>
<keyword evidence="2" id="KW-0012">Acyltransferase</keyword>
<dbReference type="RefSeq" id="WP_189412238.1">
    <property type="nucleotide sequence ID" value="NZ_BMYJ01000008.1"/>
</dbReference>
<evidence type="ECO:0000313" key="4">
    <source>
        <dbReference type="EMBL" id="GHC61696.1"/>
    </source>
</evidence>
<dbReference type="GO" id="GO:0016747">
    <property type="term" value="F:acyltransferase activity, transferring groups other than amino-acyl groups"/>
    <property type="evidence" value="ECO:0007669"/>
    <property type="project" value="InterPro"/>
</dbReference>
<dbReference type="Gene3D" id="3.40.630.30">
    <property type="match status" value="1"/>
</dbReference>
<keyword evidence="1" id="KW-0808">Transferase</keyword>
<organism evidence="4 5">
    <name type="scientific">Neogemmobacter tilapiae</name>
    <dbReference type="NCBI Taxonomy" id="875041"/>
    <lineage>
        <taxon>Bacteria</taxon>
        <taxon>Pseudomonadati</taxon>
        <taxon>Pseudomonadota</taxon>
        <taxon>Alphaproteobacteria</taxon>
        <taxon>Rhodobacterales</taxon>
        <taxon>Paracoccaceae</taxon>
        <taxon>Neogemmobacter</taxon>
    </lineage>
</organism>
<accession>A0A918WNI5</accession>
<reference evidence="4" key="2">
    <citation type="submission" date="2020-09" db="EMBL/GenBank/DDBJ databases">
        <authorList>
            <person name="Sun Q."/>
            <person name="Kim S."/>
        </authorList>
    </citation>
    <scope>NUCLEOTIDE SEQUENCE</scope>
    <source>
        <strain evidence="4">KCTC 23310</strain>
    </source>
</reference>
<gene>
    <name evidence="4" type="ORF">GCM10007315_27240</name>
</gene>
<dbReference type="Proteomes" id="UP000638981">
    <property type="component" value="Unassembled WGS sequence"/>
</dbReference>
<dbReference type="CDD" id="cd04301">
    <property type="entry name" value="NAT_SF"/>
    <property type="match status" value="1"/>
</dbReference>
<reference evidence="4" key="1">
    <citation type="journal article" date="2014" name="Int. J. Syst. Evol. Microbiol.">
        <title>Complete genome sequence of Corynebacterium casei LMG S-19264T (=DSM 44701T), isolated from a smear-ripened cheese.</title>
        <authorList>
            <consortium name="US DOE Joint Genome Institute (JGI-PGF)"/>
            <person name="Walter F."/>
            <person name="Albersmeier A."/>
            <person name="Kalinowski J."/>
            <person name="Ruckert C."/>
        </authorList>
    </citation>
    <scope>NUCLEOTIDE SEQUENCE</scope>
    <source>
        <strain evidence="4">KCTC 23310</strain>
    </source>
</reference>
<dbReference type="PANTHER" id="PTHR43420">
    <property type="entry name" value="ACETYLTRANSFERASE"/>
    <property type="match status" value="1"/>
</dbReference>
<dbReference type="EMBL" id="BMYJ01000008">
    <property type="protein sequence ID" value="GHC61696.1"/>
    <property type="molecule type" value="Genomic_DNA"/>
</dbReference>
<keyword evidence="5" id="KW-1185">Reference proteome</keyword>
<name>A0A918WNI5_9RHOB</name>
<dbReference type="InterPro" id="IPR016181">
    <property type="entry name" value="Acyl_CoA_acyltransferase"/>
</dbReference>
<comment type="caution">
    <text evidence="4">The sequence shown here is derived from an EMBL/GenBank/DDBJ whole genome shotgun (WGS) entry which is preliminary data.</text>
</comment>
<dbReference type="PROSITE" id="PS51186">
    <property type="entry name" value="GNAT"/>
    <property type="match status" value="1"/>
</dbReference>
<dbReference type="SUPFAM" id="SSF55729">
    <property type="entry name" value="Acyl-CoA N-acyltransferases (Nat)"/>
    <property type="match status" value="1"/>
</dbReference>
<evidence type="ECO:0000256" key="1">
    <source>
        <dbReference type="ARBA" id="ARBA00022679"/>
    </source>
</evidence>
<dbReference type="InterPro" id="IPR000182">
    <property type="entry name" value="GNAT_dom"/>
</dbReference>
<dbReference type="PANTHER" id="PTHR43420:SF44">
    <property type="entry name" value="ACETYLTRANSFERASE YPEA"/>
    <property type="match status" value="1"/>
</dbReference>
<dbReference type="Pfam" id="PF00583">
    <property type="entry name" value="Acetyltransf_1"/>
    <property type="match status" value="1"/>
</dbReference>
<feature type="domain" description="N-acetyltransferase" evidence="3">
    <location>
        <begin position="1"/>
        <end position="154"/>
    </location>
</feature>
<sequence length="275" mass="29838">MLRQINLTECPASLIVQAFNEGYAGYMVPVAMDVAGFERRFRAENLDPMASALWLDGERPAAILLVARRGRISRVAGLGVAPDWRGRGLGRAAMVEAIQAARDRQDRWLELEVIASNTAAKALYAQQGFRALGTLCGYDLDVGHGVVPTALQRVDPFQAAQWAGRFTKGDLPWQQHPVGMAARTDPTYGLVDQGEDIVALLEPSPGALRLTALALSAQVTPERAQAFTAALRVHAAGRPVRAPALFAPDQAARFFAAGGWQKTAMEQIWMRHDLA</sequence>
<evidence type="ECO:0000256" key="2">
    <source>
        <dbReference type="ARBA" id="ARBA00023315"/>
    </source>
</evidence>
<evidence type="ECO:0000313" key="5">
    <source>
        <dbReference type="Proteomes" id="UP000638981"/>
    </source>
</evidence>